<keyword evidence="3" id="KW-1185">Reference proteome</keyword>
<feature type="transmembrane region" description="Helical" evidence="1">
    <location>
        <begin position="149"/>
        <end position="168"/>
    </location>
</feature>
<gene>
    <name evidence="2" type="ORF">JF535_13590</name>
</gene>
<dbReference type="PANTHER" id="PTHR41795:SF1">
    <property type="entry name" value="EXOPOLYSACCHARIDE SYNTHESIS PROTEIN"/>
    <property type="match status" value="1"/>
</dbReference>
<evidence type="ECO:0000313" key="2">
    <source>
        <dbReference type="EMBL" id="MBN8431883.1"/>
    </source>
</evidence>
<dbReference type="PANTHER" id="PTHR41795">
    <property type="entry name" value="EXOPOLYSACCHARIDE SYNTHESIS PROTEIN"/>
    <property type="match status" value="1"/>
</dbReference>
<evidence type="ECO:0000256" key="1">
    <source>
        <dbReference type="SAM" id="Phobius"/>
    </source>
</evidence>
<accession>A0ABS3E993</accession>
<keyword evidence="1" id="KW-0812">Transmembrane</keyword>
<dbReference type="EMBL" id="JAEKJR010000002">
    <property type="protein sequence ID" value="MBN8431883.1"/>
    <property type="molecule type" value="Genomic_DNA"/>
</dbReference>
<protein>
    <submittedName>
        <fullName evidence="2">Exopolysaccharide biosynthesis protein</fullName>
    </submittedName>
</protein>
<dbReference type="PIRSF" id="PIRSF033239">
    <property type="entry name" value="ExoD"/>
    <property type="match status" value="1"/>
</dbReference>
<dbReference type="Pfam" id="PF06055">
    <property type="entry name" value="ExoD"/>
    <property type="match status" value="1"/>
</dbReference>
<proteinExistence type="predicted"/>
<dbReference type="Proteomes" id="UP000664293">
    <property type="component" value="Unassembled WGS sequence"/>
</dbReference>
<name>A0ABS3E993_9GAMM</name>
<feature type="transmembrane region" description="Helical" evidence="1">
    <location>
        <begin position="123"/>
        <end position="143"/>
    </location>
</feature>
<reference evidence="2 3" key="1">
    <citation type="submission" date="2020-12" db="EMBL/GenBank/DDBJ databases">
        <title>Oil enriched cultivation method for isolating marine PHA-producing bacteria.</title>
        <authorList>
            <person name="Zheng W."/>
            <person name="Yu S."/>
            <person name="Huang Y."/>
        </authorList>
    </citation>
    <scope>NUCLEOTIDE SEQUENCE [LARGE SCALE GENOMIC DNA]</scope>
    <source>
        <strain evidence="2 3">SN0-2</strain>
    </source>
</reference>
<organism evidence="2 3">
    <name type="scientific">Microbulbifer salipaludis</name>
    <dbReference type="NCBI Taxonomy" id="187980"/>
    <lineage>
        <taxon>Bacteria</taxon>
        <taxon>Pseudomonadati</taxon>
        <taxon>Pseudomonadota</taxon>
        <taxon>Gammaproteobacteria</taxon>
        <taxon>Cellvibrionales</taxon>
        <taxon>Microbulbiferaceae</taxon>
        <taxon>Microbulbifer</taxon>
    </lineage>
</organism>
<sequence>MQEEIRNLTQLLFQLEQGTRAQDRVSLAQVLEALGQRSFAPLLLVAGLILFSPLSGIPGVPTLMGLLILLTSVQMLMLRRHLWLPQWLLRKSIAGPRFHRALQWLQRPAAFIDRWLRPRLPALVHRVGTYLTALLCTAIAAALPVMELLPFSATIAGLALTAFGLALVAQDGLVALLALAVMGSLAGVAMLAWV</sequence>
<keyword evidence="1" id="KW-1133">Transmembrane helix</keyword>
<dbReference type="InterPro" id="IPR010331">
    <property type="entry name" value="ExoD"/>
</dbReference>
<evidence type="ECO:0000313" key="3">
    <source>
        <dbReference type="Proteomes" id="UP000664293"/>
    </source>
</evidence>
<comment type="caution">
    <text evidence="2">The sequence shown here is derived from an EMBL/GenBank/DDBJ whole genome shotgun (WGS) entry which is preliminary data.</text>
</comment>
<feature type="transmembrane region" description="Helical" evidence="1">
    <location>
        <begin position="173"/>
        <end position="193"/>
    </location>
</feature>
<keyword evidence="1" id="KW-0472">Membrane</keyword>